<gene>
    <name evidence="1" type="primary">B1340F09.10</name>
</gene>
<evidence type="ECO:0000313" key="2">
    <source>
        <dbReference type="Proteomes" id="UP000000763"/>
    </source>
</evidence>
<proteinExistence type="predicted"/>
<dbReference type="Proteomes" id="UP000000763">
    <property type="component" value="Chromosome 4"/>
</dbReference>
<sequence length="81" mass="9204">MGDNLDDAIDKRLKALEEIEKEKKRVAKACNKRVKVKLFQVRDLILDVYQKGGGMCLHPDLAPGIELGNIAKIWEICRFPP</sequence>
<protein>
    <submittedName>
        <fullName evidence="1">B1340F09.10 protein</fullName>
    </submittedName>
</protein>
<reference evidence="2" key="2">
    <citation type="journal article" date="2008" name="Nucleic Acids Res.">
        <title>The rice annotation project database (RAP-DB): 2008 update.</title>
        <authorList>
            <consortium name="The rice annotation project (RAP)"/>
        </authorList>
    </citation>
    <scope>GENOME REANNOTATION</scope>
    <source>
        <strain evidence="2">cv. Nipponbare</strain>
    </source>
</reference>
<name>Q6MW73_ORYSJ</name>
<dbReference type="EMBL" id="BX842608">
    <property type="protein sequence ID" value="CAE76072.1"/>
    <property type="molecule type" value="Genomic_DNA"/>
</dbReference>
<evidence type="ECO:0000313" key="1">
    <source>
        <dbReference type="EMBL" id="CAE76072.1"/>
    </source>
</evidence>
<dbReference type="AlphaFoldDB" id="Q6MW73"/>
<accession>Q6MW73</accession>
<organism evidence="1 2">
    <name type="scientific">Oryza sativa subsp. japonica</name>
    <name type="common">Rice</name>
    <dbReference type="NCBI Taxonomy" id="39947"/>
    <lineage>
        <taxon>Eukaryota</taxon>
        <taxon>Viridiplantae</taxon>
        <taxon>Streptophyta</taxon>
        <taxon>Embryophyta</taxon>
        <taxon>Tracheophyta</taxon>
        <taxon>Spermatophyta</taxon>
        <taxon>Magnoliopsida</taxon>
        <taxon>Liliopsida</taxon>
        <taxon>Poales</taxon>
        <taxon>Poaceae</taxon>
        <taxon>BOP clade</taxon>
        <taxon>Oryzoideae</taxon>
        <taxon>Oryzeae</taxon>
        <taxon>Oryzinae</taxon>
        <taxon>Oryza</taxon>
        <taxon>Oryza sativa</taxon>
    </lineage>
</organism>
<reference evidence="2" key="1">
    <citation type="journal article" date="2005" name="Nature">
        <title>The map-based sequence of the rice genome.</title>
        <authorList>
            <consortium name="International rice genome sequencing project (IRGSP)"/>
            <person name="Matsumoto T."/>
            <person name="Wu J."/>
            <person name="Kanamori H."/>
            <person name="Katayose Y."/>
            <person name="Fujisawa M."/>
            <person name="Namiki N."/>
            <person name="Mizuno H."/>
            <person name="Yamamoto K."/>
            <person name="Antonio B.A."/>
            <person name="Baba T."/>
            <person name="Sakata K."/>
            <person name="Nagamura Y."/>
            <person name="Aoki H."/>
            <person name="Arikawa K."/>
            <person name="Arita K."/>
            <person name="Bito T."/>
            <person name="Chiden Y."/>
            <person name="Fujitsuka N."/>
            <person name="Fukunaka R."/>
            <person name="Hamada M."/>
            <person name="Harada C."/>
            <person name="Hayashi A."/>
            <person name="Hijishita S."/>
            <person name="Honda M."/>
            <person name="Hosokawa S."/>
            <person name="Ichikawa Y."/>
            <person name="Idonuma A."/>
            <person name="Iijima M."/>
            <person name="Ikeda M."/>
            <person name="Ikeno M."/>
            <person name="Ito K."/>
            <person name="Ito S."/>
            <person name="Ito T."/>
            <person name="Ito Y."/>
            <person name="Ito Y."/>
            <person name="Iwabuchi A."/>
            <person name="Kamiya K."/>
            <person name="Karasawa W."/>
            <person name="Kurita K."/>
            <person name="Katagiri S."/>
            <person name="Kikuta A."/>
            <person name="Kobayashi H."/>
            <person name="Kobayashi N."/>
            <person name="Machita K."/>
            <person name="Maehara T."/>
            <person name="Masukawa M."/>
            <person name="Mizubayashi T."/>
            <person name="Mukai Y."/>
            <person name="Nagasaki H."/>
            <person name="Nagata Y."/>
            <person name="Naito S."/>
            <person name="Nakashima M."/>
            <person name="Nakama Y."/>
            <person name="Nakamichi Y."/>
            <person name="Nakamura M."/>
            <person name="Meguro A."/>
            <person name="Negishi M."/>
            <person name="Ohta I."/>
            <person name="Ohta T."/>
            <person name="Okamoto M."/>
            <person name="Ono N."/>
            <person name="Saji S."/>
            <person name="Sakaguchi M."/>
            <person name="Sakai K."/>
            <person name="Shibata M."/>
            <person name="Shimokawa T."/>
            <person name="Song J."/>
            <person name="Takazaki Y."/>
            <person name="Terasawa K."/>
            <person name="Tsugane M."/>
            <person name="Tsuji K."/>
            <person name="Ueda S."/>
            <person name="Waki K."/>
            <person name="Yamagata H."/>
            <person name="Yamamoto M."/>
            <person name="Yamamoto S."/>
            <person name="Yamane H."/>
            <person name="Yoshiki S."/>
            <person name="Yoshihara R."/>
            <person name="Yukawa K."/>
            <person name="Zhong H."/>
            <person name="Yano M."/>
            <person name="Yuan Q."/>
            <person name="Ouyang S."/>
            <person name="Liu J."/>
            <person name="Jones K.M."/>
            <person name="Gansberger K."/>
            <person name="Moffat K."/>
            <person name="Hill J."/>
            <person name="Bera J."/>
            <person name="Fadrosh D."/>
            <person name="Jin S."/>
            <person name="Johri S."/>
            <person name="Kim M."/>
            <person name="Overton L."/>
            <person name="Reardon M."/>
            <person name="Tsitrin T."/>
            <person name="Vuong H."/>
            <person name="Weaver B."/>
            <person name="Ciecko A."/>
            <person name="Tallon L."/>
            <person name="Jackson J."/>
            <person name="Pai G."/>
            <person name="Aken S.V."/>
            <person name="Utterback T."/>
            <person name="Reidmuller S."/>
            <person name="Feldblyum T."/>
            <person name="Hsiao J."/>
            <person name="Zismann V."/>
            <person name="Iobst S."/>
            <person name="de Vazeille A.R."/>
            <person name="Buell C.R."/>
            <person name="Ying K."/>
            <person name="Li Y."/>
            <person name="Lu T."/>
            <person name="Huang Y."/>
            <person name="Zhao Q."/>
            <person name="Feng Q."/>
            <person name="Zhang L."/>
            <person name="Zhu J."/>
            <person name="Weng Q."/>
            <person name="Mu J."/>
            <person name="Lu Y."/>
            <person name="Fan D."/>
            <person name="Liu Y."/>
            <person name="Guan J."/>
            <person name="Zhang Y."/>
            <person name="Yu S."/>
            <person name="Liu X."/>
            <person name="Zhang Y."/>
            <person name="Hong G."/>
            <person name="Han B."/>
            <person name="Choisne N."/>
            <person name="Demange N."/>
            <person name="Orjeda G."/>
            <person name="Samain S."/>
            <person name="Cattolico L."/>
            <person name="Pelletier E."/>
            <person name="Couloux A."/>
            <person name="Segurens B."/>
            <person name="Wincker P."/>
            <person name="D'Hont A."/>
            <person name="Scarpelli C."/>
            <person name="Weissenbach J."/>
            <person name="Salanoubat M."/>
            <person name="Quetier F."/>
            <person name="Yu Y."/>
            <person name="Kim H.R."/>
            <person name="Rambo T."/>
            <person name="Currie J."/>
            <person name="Collura K."/>
            <person name="Luo M."/>
            <person name="Yang T."/>
            <person name="Ammiraju J.S.S."/>
            <person name="Engler F."/>
            <person name="Soderlund C."/>
            <person name="Wing R.A."/>
            <person name="Palmer L.E."/>
            <person name="de la Bastide M."/>
            <person name="Spiegel L."/>
            <person name="Nascimento L."/>
            <person name="Zutavern T."/>
            <person name="O'Shaughnessy A."/>
            <person name="Dike S."/>
            <person name="Dedhia N."/>
            <person name="Preston R."/>
            <person name="Balija V."/>
            <person name="McCombie W.R."/>
            <person name="Chow T."/>
            <person name="Chen H."/>
            <person name="Chung M."/>
            <person name="Chen C."/>
            <person name="Shaw J."/>
            <person name="Wu H."/>
            <person name="Hsiao K."/>
            <person name="Chao Y."/>
            <person name="Chu M."/>
            <person name="Cheng C."/>
            <person name="Hour A."/>
            <person name="Lee P."/>
            <person name="Lin S."/>
            <person name="Lin Y."/>
            <person name="Liou J."/>
            <person name="Liu S."/>
            <person name="Hsing Y."/>
            <person name="Raghuvanshi S."/>
            <person name="Mohanty A."/>
            <person name="Bharti A.K."/>
            <person name="Gaur A."/>
            <person name="Gupta V."/>
            <person name="Kumar D."/>
            <person name="Ravi V."/>
            <person name="Vij S."/>
            <person name="Kapur A."/>
            <person name="Khurana P."/>
            <person name="Khurana P."/>
            <person name="Khurana J.P."/>
            <person name="Tyagi A.K."/>
            <person name="Gaikwad K."/>
            <person name="Singh A."/>
            <person name="Dalal V."/>
            <person name="Srivastava S."/>
            <person name="Dixit A."/>
            <person name="Pal A.K."/>
            <person name="Ghazi I.A."/>
            <person name="Yadav M."/>
            <person name="Pandit A."/>
            <person name="Bhargava A."/>
            <person name="Sureshbabu K."/>
            <person name="Batra K."/>
            <person name="Sharma T.R."/>
            <person name="Mohapatra T."/>
            <person name="Singh N.K."/>
            <person name="Messing J."/>
            <person name="Nelson A.B."/>
            <person name="Fuks G."/>
            <person name="Kavchok S."/>
            <person name="Keizer G."/>
            <person name="Linton E."/>
            <person name="Llaca V."/>
            <person name="Song R."/>
            <person name="Tanyolac B."/>
            <person name="Young S."/>
            <person name="Ho-Il K."/>
            <person name="Hahn J.H."/>
            <person name="Sangsakoo G."/>
            <person name="Vanavichit A."/>
            <person name="de Mattos Luiz.A.T."/>
            <person name="Zimmer P.D."/>
            <person name="Malone G."/>
            <person name="Dellagostin O."/>
            <person name="de Oliveira A.C."/>
            <person name="Bevan M."/>
            <person name="Bancroft I."/>
            <person name="Minx P."/>
            <person name="Cordum H."/>
            <person name="Wilson R."/>
            <person name="Cheng Z."/>
            <person name="Jin W."/>
            <person name="Jiang J."/>
            <person name="Leong S.A."/>
            <person name="Iwama H."/>
            <person name="Gojobori T."/>
            <person name="Itoh T."/>
            <person name="Niimura Y."/>
            <person name="Fujii Y."/>
            <person name="Habara T."/>
            <person name="Sakai H."/>
            <person name="Sato Y."/>
            <person name="Wilson G."/>
            <person name="Kumar K."/>
            <person name="McCouch S."/>
            <person name="Juretic N."/>
            <person name="Hoen D."/>
            <person name="Wright S."/>
            <person name="Bruskiewich R."/>
            <person name="Bureau T."/>
            <person name="Miyao A."/>
            <person name="Hirochika H."/>
            <person name="Nishikawa T."/>
            <person name="Kadowaki K."/>
            <person name="Sugiura M."/>
            <person name="Burr B."/>
            <person name="Sasaki T."/>
        </authorList>
    </citation>
    <scope>NUCLEOTIDE SEQUENCE [LARGE SCALE GENOMIC DNA]</scope>
    <source>
        <strain evidence="2">cv. Nipponbare</strain>
    </source>
</reference>